<gene>
    <name evidence="1" type="ORF">g.17313</name>
</gene>
<dbReference type="EMBL" id="GDQN01005525">
    <property type="protein sequence ID" value="JAT85529.1"/>
    <property type="molecule type" value="Transcribed_RNA"/>
</dbReference>
<proteinExistence type="predicted"/>
<reference evidence="1" key="1">
    <citation type="submission" date="2015-09" db="EMBL/GenBank/DDBJ databases">
        <title>De novo assembly of Pectinophora gossypiella (Pink Bollworm) gut transcriptome.</title>
        <authorList>
            <person name="Tassone E.E."/>
        </authorList>
    </citation>
    <scope>NUCLEOTIDE SEQUENCE</scope>
</reference>
<evidence type="ECO:0000313" key="1">
    <source>
        <dbReference type="EMBL" id="JAT85529.1"/>
    </source>
</evidence>
<name>A0A1E1WEZ2_PECGO</name>
<protein>
    <submittedName>
        <fullName evidence="1">Uncharacterized protein</fullName>
    </submittedName>
</protein>
<accession>A0A1E1WEZ2</accession>
<feature type="non-terminal residue" evidence="1">
    <location>
        <position position="105"/>
    </location>
</feature>
<sequence>MEFVKDLVEKLLEKQEHCFDNIKRLRSNYKKDSASRKSLDYLTSRLETLEVYWKEFQSNHDILMKSNYTDDKYFQGNTYEHTLAMYNEVREDILSRKSGLSTNKE</sequence>
<organism evidence="1">
    <name type="scientific">Pectinophora gossypiella</name>
    <name type="common">Cotton pink bollworm</name>
    <name type="synonym">Depressaria gossypiella</name>
    <dbReference type="NCBI Taxonomy" id="13191"/>
    <lineage>
        <taxon>Eukaryota</taxon>
        <taxon>Metazoa</taxon>
        <taxon>Ecdysozoa</taxon>
        <taxon>Arthropoda</taxon>
        <taxon>Hexapoda</taxon>
        <taxon>Insecta</taxon>
        <taxon>Pterygota</taxon>
        <taxon>Neoptera</taxon>
        <taxon>Endopterygota</taxon>
        <taxon>Lepidoptera</taxon>
        <taxon>Glossata</taxon>
        <taxon>Ditrysia</taxon>
        <taxon>Gelechioidea</taxon>
        <taxon>Gelechiidae</taxon>
        <taxon>Apatetrinae</taxon>
        <taxon>Pectinophora</taxon>
    </lineage>
</organism>
<dbReference type="AlphaFoldDB" id="A0A1E1WEZ2"/>